<organism evidence="3 4">
    <name type="scientific">Actinia tenebrosa</name>
    <name type="common">Australian red waratah sea anemone</name>
    <dbReference type="NCBI Taxonomy" id="6105"/>
    <lineage>
        <taxon>Eukaryota</taxon>
        <taxon>Metazoa</taxon>
        <taxon>Cnidaria</taxon>
        <taxon>Anthozoa</taxon>
        <taxon>Hexacorallia</taxon>
        <taxon>Actiniaria</taxon>
        <taxon>Actiniidae</taxon>
        <taxon>Actinia</taxon>
    </lineage>
</organism>
<dbReference type="GO" id="GO:0016715">
    <property type="term" value="F:oxidoreductase activity, acting on paired donors, with incorporation or reduction of molecular oxygen, reduced ascorbate as one donor, and incorporation of one atom of oxygen"/>
    <property type="evidence" value="ECO:0007669"/>
    <property type="project" value="InterPro"/>
</dbReference>
<dbReference type="Proteomes" id="UP000515163">
    <property type="component" value="Unplaced"/>
</dbReference>
<dbReference type="AlphaFoldDB" id="A0A6P8HYT0"/>
<dbReference type="InterPro" id="IPR015197">
    <property type="entry name" value="PngaseF_C"/>
</dbReference>
<proteinExistence type="predicted"/>
<dbReference type="PANTHER" id="PTHR39319:SF1">
    <property type="entry name" value="SI:DKEY-256H2.1"/>
    <property type="match status" value="1"/>
</dbReference>
<dbReference type="SMART" id="SM01290">
    <property type="entry name" value="N-glycanase_N"/>
    <property type="match status" value="1"/>
</dbReference>
<dbReference type="Pfam" id="PF09113">
    <property type="entry name" value="N-glycanase_C"/>
    <property type="match status" value="1"/>
</dbReference>
<dbReference type="SUPFAM" id="SSF52025">
    <property type="entry name" value="PA domain"/>
    <property type="match status" value="1"/>
</dbReference>
<accession>A0A6P8HYT0</accession>
<dbReference type="InterPro" id="IPR046450">
    <property type="entry name" value="PA_dom_sf"/>
</dbReference>
<dbReference type="Pfam" id="PF02225">
    <property type="entry name" value="PA"/>
    <property type="match status" value="1"/>
</dbReference>
<dbReference type="InterPro" id="IPR015196">
    <property type="entry name" value="PngaseF_N"/>
</dbReference>
<dbReference type="InterPro" id="IPR003137">
    <property type="entry name" value="PA_domain"/>
</dbReference>
<dbReference type="InParanoid" id="A0A6P8HYT0"/>
<evidence type="ECO:0000256" key="1">
    <source>
        <dbReference type="ARBA" id="ARBA00023157"/>
    </source>
</evidence>
<name>A0A6P8HYT0_ACTTE</name>
<keyword evidence="1" id="KW-1015">Disulfide bond</keyword>
<dbReference type="SUPFAM" id="SSF49742">
    <property type="entry name" value="PHM/PNGase F"/>
    <property type="match status" value="1"/>
</dbReference>
<dbReference type="Gene3D" id="3.50.30.30">
    <property type="match status" value="1"/>
</dbReference>
<feature type="domain" description="Peptide-N-glycosidase F N-terminal" evidence="2">
    <location>
        <begin position="308"/>
        <end position="436"/>
    </location>
</feature>
<evidence type="ECO:0000313" key="3">
    <source>
        <dbReference type="Proteomes" id="UP000515163"/>
    </source>
</evidence>
<gene>
    <name evidence="4" type="primary">LOC116296643</name>
</gene>
<evidence type="ECO:0000259" key="2">
    <source>
        <dbReference type="SMART" id="SM01290"/>
    </source>
</evidence>
<reference evidence="4" key="1">
    <citation type="submission" date="2025-08" db="UniProtKB">
        <authorList>
            <consortium name="RefSeq"/>
        </authorList>
    </citation>
    <scope>IDENTIFICATION</scope>
</reference>
<dbReference type="RefSeq" id="XP_031560553.1">
    <property type="nucleotide sequence ID" value="XM_031704693.1"/>
</dbReference>
<dbReference type="PANTHER" id="PTHR39319">
    <property type="entry name" value="SI:DKEY-256H2.1"/>
    <property type="match status" value="1"/>
</dbReference>
<keyword evidence="3" id="KW-1185">Reference proteome</keyword>
<dbReference type="CDD" id="cd00538">
    <property type="entry name" value="PA"/>
    <property type="match status" value="1"/>
</dbReference>
<dbReference type="InterPro" id="IPR014784">
    <property type="entry name" value="Cu2_ascorb_mOase-like_C"/>
</dbReference>
<evidence type="ECO:0000313" key="4">
    <source>
        <dbReference type="RefSeq" id="XP_031560553.1"/>
    </source>
</evidence>
<dbReference type="GeneID" id="116296643"/>
<dbReference type="Gene3D" id="2.60.120.230">
    <property type="match status" value="2"/>
</dbReference>
<dbReference type="KEGG" id="aten:116296643"/>
<sequence>MVVDLFDHSPDNAHYIFLFYDNAALEQNEDASLRLQKLFIYEMYQYHNKKWLSYNKEMKRVGTLSNYHRKDLRPFIFLRHWKRKLHFAKFPVHMLGNWIPRVLSQWYCSGPFCGLDQIAIENQKGNVLNVFRRLDARYTWLPSIKKLMTQNKRFFVVYVPDACANLFSVVVKGALALVYSGQGVCSTVTKIKNAQSNGALGVVVYSKPGNYLEELNCHQNECETDLTIPATIIHNEDGFRLREAPVGSIYARLQTTPSDMFTFGVDDEGRARKTSWSLYPSMRFLAYHAQWFNYVTDAMRNETGDARLISIFKDQLIQSSEGITKDISLPDYREFLLYQNVEVDMSLTCPKTGPDACTHWDHVIKLLVSCDASMKPGHELARWIMAYGRRSSSWITPVRAVLPLLKANSTTTNKCSFTVITEASVMPWIITVNIRMSEKIKPNRNFTTWRQIEKNLVPVEVVDLFTGCFFDENCNKKYATPKFFKVPKNIARVKLVATITGHGRDNNNCARACLTTHRFVINNIRNSTQTRVLKNTGSTPGCESDFSDPNNQTHTQKMWLRGRQPWCDGQEVVPWEVDVTNFVRFGGASNLIEYRALYNGTDPRPTQDPGTIVMSSYLVYYVYEDFV</sequence>
<dbReference type="InterPro" id="IPR008977">
    <property type="entry name" value="PHM/PNGase_F_dom_sf"/>
</dbReference>
<dbReference type="InterPro" id="IPR053251">
    <property type="entry name" value="N-glycanase"/>
</dbReference>
<protein>
    <submittedName>
        <fullName evidence="4">Uncharacterized protein LOC116296643</fullName>
    </submittedName>
</protein>
<dbReference type="OrthoDB" id="406745at2759"/>